<name>A0AAD5LQ66_PYTIN</name>
<keyword evidence="1" id="KW-0812">Transmembrane</keyword>
<feature type="transmembrane region" description="Helical" evidence="1">
    <location>
        <begin position="87"/>
        <end position="105"/>
    </location>
</feature>
<keyword evidence="1" id="KW-1133">Transmembrane helix</keyword>
<feature type="transmembrane region" description="Helical" evidence="1">
    <location>
        <begin position="184"/>
        <end position="215"/>
    </location>
</feature>
<dbReference type="PANTHER" id="PTHR33802">
    <property type="entry name" value="SI:CH211-161H7.5-RELATED"/>
    <property type="match status" value="1"/>
</dbReference>
<dbReference type="EMBL" id="JAKCXM010000038">
    <property type="protein sequence ID" value="KAJ0405928.1"/>
    <property type="molecule type" value="Genomic_DNA"/>
</dbReference>
<proteinExistence type="predicted"/>
<dbReference type="PANTHER" id="PTHR33802:SF2">
    <property type="entry name" value="EF-HAND DOMAIN-CONTAINING PROTEIN"/>
    <property type="match status" value="1"/>
</dbReference>
<feature type="transmembrane region" description="Helical" evidence="1">
    <location>
        <begin position="52"/>
        <end position="75"/>
    </location>
</feature>
<protein>
    <recommendedName>
        <fullName evidence="4">Tryptophan-rich sensory protein</fullName>
    </recommendedName>
</protein>
<comment type="caution">
    <text evidence="2">The sequence shown here is derived from an EMBL/GenBank/DDBJ whole genome shotgun (WGS) entry which is preliminary data.</text>
</comment>
<feature type="transmembrane region" description="Helical" evidence="1">
    <location>
        <begin position="111"/>
        <end position="131"/>
    </location>
</feature>
<evidence type="ECO:0008006" key="4">
    <source>
        <dbReference type="Google" id="ProtNLM"/>
    </source>
</evidence>
<feature type="transmembrane region" description="Helical" evidence="1">
    <location>
        <begin position="236"/>
        <end position="256"/>
    </location>
</feature>
<accession>A0AAD5LQ66</accession>
<dbReference type="AlphaFoldDB" id="A0AAD5LQ66"/>
<keyword evidence="3" id="KW-1185">Reference proteome</keyword>
<feature type="transmembrane region" description="Helical" evidence="1">
    <location>
        <begin position="12"/>
        <end position="32"/>
    </location>
</feature>
<evidence type="ECO:0000313" key="2">
    <source>
        <dbReference type="EMBL" id="KAJ0405928.1"/>
    </source>
</evidence>
<gene>
    <name evidence="2" type="ORF">P43SY_005494</name>
</gene>
<evidence type="ECO:0000313" key="3">
    <source>
        <dbReference type="Proteomes" id="UP001209570"/>
    </source>
</evidence>
<keyword evidence="1" id="KW-0472">Membrane</keyword>
<feature type="transmembrane region" description="Helical" evidence="1">
    <location>
        <begin position="152"/>
        <end position="172"/>
    </location>
</feature>
<organism evidence="2 3">
    <name type="scientific">Pythium insidiosum</name>
    <name type="common">Pythiosis disease agent</name>
    <dbReference type="NCBI Taxonomy" id="114742"/>
    <lineage>
        <taxon>Eukaryota</taxon>
        <taxon>Sar</taxon>
        <taxon>Stramenopiles</taxon>
        <taxon>Oomycota</taxon>
        <taxon>Peronosporomycetes</taxon>
        <taxon>Pythiales</taxon>
        <taxon>Pythiaceae</taxon>
        <taxon>Pythium</taxon>
    </lineage>
</organism>
<evidence type="ECO:0000256" key="1">
    <source>
        <dbReference type="SAM" id="Phobius"/>
    </source>
</evidence>
<reference evidence="2" key="1">
    <citation type="submission" date="2021-12" db="EMBL/GenBank/DDBJ databases">
        <title>Prjna785345.</title>
        <authorList>
            <person name="Rujirawat T."/>
            <person name="Krajaejun T."/>
        </authorList>
    </citation>
    <scope>NUCLEOTIDE SEQUENCE</scope>
    <source>
        <strain evidence="2">Pi057C3</strain>
    </source>
</reference>
<dbReference type="Proteomes" id="UP001209570">
    <property type="component" value="Unassembled WGS sequence"/>
</dbReference>
<sequence length="281" mass="30808">MMIRFPTTLDAWLPFANAALYVLQLVITAVSFSTSTATRDVKTPIEPAAFAFGIWNLIYALLVATVVVDAVFPAYSLFTKAERPSPLRVCFALSCVFNAGWVLLFNNGHTTVAAIDITLLWVSLLPIYLFANVEREARPFRWRQYVLSELGLRVYFSWITAAMVISWAIAVQQELGDLALGSNLGLLGLVVVIALTGVAYGHDPAIGLVTVWALYGLAVKDTSKLSGDRLEQQVRIQSAAALAAGVVFTMTALAMVEQRVNQLRYVSLYRFLEPSVPSAIE</sequence>